<accession>A0A6A5KGZ9</accession>
<dbReference type="Gene3D" id="3.40.50.300">
    <property type="entry name" value="P-loop containing nucleotide triphosphate hydrolases"/>
    <property type="match status" value="1"/>
</dbReference>
<feature type="region of interest" description="Disordered" evidence="5">
    <location>
        <begin position="799"/>
        <end position="840"/>
    </location>
</feature>
<keyword evidence="4" id="KW-0067">ATP-binding</keyword>
<feature type="compositionally biased region" description="Polar residues" evidence="5">
    <location>
        <begin position="813"/>
        <end position="834"/>
    </location>
</feature>
<dbReference type="PANTHER" id="PTHR43788">
    <property type="entry name" value="DNA2/NAM7 HELICASE FAMILY MEMBER"/>
    <property type="match status" value="1"/>
</dbReference>
<evidence type="ECO:0000256" key="2">
    <source>
        <dbReference type="ARBA" id="ARBA00022801"/>
    </source>
</evidence>
<dbReference type="Pfam" id="PF13087">
    <property type="entry name" value="AAA_12"/>
    <property type="match status" value="1"/>
</dbReference>
<gene>
    <name evidence="7" type="ORF">BDW02DRAFT_645357</name>
</gene>
<protein>
    <recommendedName>
        <fullName evidence="6">DNA2/NAM7 helicase-like C-terminal domain-containing protein</fullName>
    </recommendedName>
</protein>
<dbReference type="InterPro" id="IPR041679">
    <property type="entry name" value="DNA2/NAM7-like_C"/>
</dbReference>
<evidence type="ECO:0000256" key="3">
    <source>
        <dbReference type="ARBA" id="ARBA00022806"/>
    </source>
</evidence>
<keyword evidence="8" id="KW-1185">Reference proteome</keyword>
<dbReference type="GO" id="GO:0016787">
    <property type="term" value="F:hydrolase activity"/>
    <property type="evidence" value="ECO:0007669"/>
    <property type="project" value="UniProtKB-KW"/>
</dbReference>
<name>A0A6A5KGZ9_9PLEO</name>
<organism evidence="7 8">
    <name type="scientific">Decorospora gaudefroyi</name>
    <dbReference type="NCBI Taxonomy" id="184978"/>
    <lineage>
        <taxon>Eukaryota</taxon>
        <taxon>Fungi</taxon>
        <taxon>Dikarya</taxon>
        <taxon>Ascomycota</taxon>
        <taxon>Pezizomycotina</taxon>
        <taxon>Dothideomycetes</taxon>
        <taxon>Pleosporomycetidae</taxon>
        <taxon>Pleosporales</taxon>
        <taxon>Pleosporineae</taxon>
        <taxon>Pleosporaceae</taxon>
        <taxon>Decorospora</taxon>
    </lineage>
</organism>
<feature type="compositionally biased region" description="Polar residues" evidence="5">
    <location>
        <begin position="68"/>
        <end position="83"/>
    </location>
</feature>
<reference evidence="7" key="1">
    <citation type="submission" date="2020-01" db="EMBL/GenBank/DDBJ databases">
        <authorList>
            <consortium name="DOE Joint Genome Institute"/>
            <person name="Haridas S."/>
            <person name="Albert R."/>
            <person name="Binder M."/>
            <person name="Bloem J."/>
            <person name="Labutti K."/>
            <person name="Salamov A."/>
            <person name="Andreopoulos B."/>
            <person name="Baker S.E."/>
            <person name="Barry K."/>
            <person name="Bills G."/>
            <person name="Bluhm B.H."/>
            <person name="Cannon C."/>
            <person name="Castanera R."/>
            <person name="Culley D.E."/>
            <person name="Daum C."/>
            <person name="Ezra D."/>
            <person name="Gonzalez J.B."/>
            <person name="Henrissat B."/>
            <person name="Kuo A."/>
            <person name="Liang C."/>
            <person name="Lipzen A."/>
            <person name="Lutzoni F."/>
            <person name="Magnuson J."/>
            <person name="Mondo S."/>
            <person name="Nolan M."/>
            <person name="Ohm R."/>
            <person name="Pangilinan J."/>
            <person name="Park H.-J."/>
            <person name="Ramirez L."/>
            <person name="Alfaro M."/>
            <person name="Sun H."/>
            <person name="Tritt A."/>
            <person name="Yoshinaga Y."/>
            <person name="Zwiers L.-H."/>
            <person name="Turgeon B.G."/>
            <person name="Goodwin S.B."/>
            <person name="Spatafora J.W."/>
            <person name="Crous P.W."/>
            <person name="Grigoriev I.V."/>
        </authorList>
    </citation>
    <scope>NUCLEOTIDE SEQUENCE</scope>
    <source>
        <strain evidence="7">P77</strain>
    </source>
</reference>
<dbReference type="PANTHER" id="PTHR43788:SF8">
    <property type="entry name" value="DNA-BINDING PROTEIN SMUBP-2"/>
    <property type="match status" value="1"/>
</dbReference>
<dbReference type="InterPro" id="IPR047187">
    <property type="entry name" value="SF1_C_Upf1"/>
</dbReference>
<proteinExistence type="predicted"/>
<dbReference type="EMBL" id="ML975261">
    <property type="protein sequence ID" value="KAF1837525.1"/>
    <property type="molecule type" value="Genomic_DNA"/>
</dbReference>
<evidence type="ECO:0000313" key="7">
    <source>
        <dbReference type="EMBL" id="KAF1837525.1"/>
    </source>
</evidence>
<dbReference type="Proteomes" id="UP000800040">
    <property type="component" value="Unassembled WGS sequence"/>
</dbReference>
<dbReference type="InterPro" id="IPR050534">
    <property type="entry name" value="Coronavir_polyprotein_1ab"/>
</dbReference>
<evidence type="ECO:0000313" key="8">
    <source>
        <dbReference type="Proteomes" id="UP000800040"/>
    </source>
</evidence>
<evidence type="ECO:0000256" key="1">
    <source>
        <dbReference type="ARBA" id="ARBA00022741"/>
    </source>
</evidence>
<evidence type="ECO:0000256" key="4">
    <source>
        <dbReference type="ARBA" id="ARBA00022840"/>
    </source>
</evidence>
<dbReference type="CDD" id="cd18808">
    <property type="entry name" value="SF1_C_Upf1"/>
    <property type="match status" value="1"/>
</dbReference>
<keyword evidence="2" id="KW-0378">Hydrolase</keyword>
<dbReference type="InterPro" id="IPR027417">
    <property type="entry name" value="P-loop_NTPase"/>
</dbReference>
<evidence type="ECO:0000256" key="5">
    <source>
        <dbReference type="SAM" id="MobiDB-lite"/>
    </source>
</evidence>
<keyword evidence="3" id="KW-0347">Helicase</keyword>
<feature type="domain" description="DNA2/NAM7 helicase-like C-terminal" evidence="6">
    <location>
        <begin position="1160"/>
        <end position="1312"/>
    </location>
</feature>
<sequence>MVALVVDSANLDMPGQQAIQPIDLITIEDVFSKKEVAAIEELPMFHSDEYVVPHYGVPTLSDEHARGRSQTAHPRQQRDQSLPGNRDLTSHQGQRRDQSAPPRLRNKDLYERTAIPLSKATKHDEVEGLRLFADTMLSEKRYNLGMAKTHMLKYGDQFNSKHVVREALLFQRQRKVNYLTQNKAKFIRDHLRYHNNVIVSKRTLLEILFRGQRVASAGSLPYTKTDIEDDEVRVEQQDKLILARKPEKGKEKWLSKEEKRAIKEEALLKARKAFKPLSAHSADACQEFKQNTDTKVHLVIAHHPQTKTVAHLIITANYIHESQPGVQPSHEAQINLTDRNLRPRPLVTVPGLPEEEYEPHYTITDVTHESWCPRLHKLFNVGRNKTYFRDMQKAILSTKRLLLITARHNDMPWCSNLLVNDYPTDTHRALGTAMEHSPRIYLLVRADANNIEDMMTCLVQDFAAQVTYDPLTDLYCNPTQHMVVNSTNVKSLADRPKFVTPAGYTFETFQDYQNRAGIGALIEHKWKENQNTHTAKAVFVPIRETWDKLLKLYMTYVATVILDKDSHTKVALTKDDTVQVTIEPDNPATPADFWRGKVVPRQNIPGMAGITIIIERPRNRNGTTNNTRSDFCSLAPREIDETNIAQLKSKIMNSKRVAVKITSPLELKEMKLHMDALNRFTVNTKLLEKDAAKYHALKQHQNFFICHAPKHLDKKGIYDDIDQAHRQDDHVRNQLLDYQQVWLDKLIDQGMLDATALLGGPSGCGKTRAIAEVAMPFLGSIKVPNDDVVRKQNELHAFFNQTSKKKDKDTDGNMDSTAPTEDITSPSPPESSAQENDKQSGLYGKTRSFEIGTPCFTLPSKELDYTLERGRITAITAQNETVEELFTTYSSTAIAYCKAVGLPVPLVIELDLPFAIDQEITPQPGTHSERLYKAYVKMYQGSEFRSIRDPRFKHLESSEAHRVLQFLLDDDQQPEELKACFTKDERAMIRQQFQPLRYAEKDLMDNKGTFTQEIDDQILHAAKLGLDWIEQKANVVVTTASLGLEPRFAMMRRPHAVVIEEITRMSDAVLWGYWSKYWDVLARLGSGDWRQLGPQLFGKKIDNPFHPQVKLPLLGRAYATGFPVHQFMVTHRFGNEELLNICQLVIKLPQLAMSDTAEQQEKTKKIMNVHKDLKNKRSACVFVDVQESNPQKDATGSYYNVRTAVTTLHIINALVDAMQGTCIAVISPYNAQTNLHQYLCGNAIQMAKDHGDQSHAEQLEKITFSTIDSYMGKENEYIFVDTLAHIGHLMEIPRTIVAFTRARLGLSIVGNAAVHSSAADNYSNSHPLKTLTRRLCESRRFFDMNTRKQRKLIQYTDALQALGLSAGEKIVDLRFGD</sequence>
<feature type="region of interest" description="Disordered" evidence="5">
    <location>
        <begin position="59"/>
        <end position="116"/>
    </location>
</feature>
<dbReference type="GO" id="GO:0043139">
    <property type="term" value="F:5'-3' DNA helicase activity"/>
    <property type="evidence" value="ECO:0007669"/>
    <property type="project" value="TreeGrafter"/>
</dbReference>
<dbReference type="SUPFAM" id="SSF52540">
    <property type="entry name" value="P-loop containing nucleoside triphosphate hydrolases"/>
    <property type="match status" value="2"/>
</dbReference>
<keyword evidence="1" id="KW-0547">Nucleotide-binding</keyword>
<dbReference type="OrthoDB" id="3689346at2759"/>
<dbReference type="GO" id="GO:0005524">
    <property type="term" value="F:ATP binding"/>
    <property type="evidence" value="ECO:0007669"/>
    <property type="project" value="UniProtKB-KW"/>
</dbReference>
<evidence type="ECO:0000259" key="6">
    <source>
        <dbReference type="Pfam" id="PF13087"/>
    </source>
</evidence>